<keyword evidence="2" id="KW-1185">Reference proteome</keyword>
<proteinExistence type="predicted"/>
<dbReference type="EMBL" id="BNEC01000003">
    <property type="protein sequence ID" value="GHI67873.1"/>
    <property type="molecule type" value="Genomic_DNA"/>
</dbReference>
<evidence type="ECO:0000313" key="2">
    <source>
        <dbReference type="Proteomes" id="UP000613974"/>
    </source>
</evidence>
<dbReference type="Proteomes" id="UP000613974">
    <property type="component" value="Unassembled WGS sequence"/>
</dbReference>
<protein>
    <submittedName>
        <fullName evidence="1">Uncharacterized protein</fullName>
    </submittedName>
</protein>
<sequence length="149" mass="16610">MFGSAMLDQRLSFGFRCGLREVRNSAQEVAGRVIVADRGEQAVAVRQAFDRARGGHRQGRAEQLQESQFVGFEDERIDALDDRRLGQDDAEHVRVDVRSPGPGRRIGPIRLFRARARDRTVCVSSRPSCPGDRYGRSPAGLTRVCGTLR</sequence>
<gene>
    <name evidence="1" type="ORF">Snoj_17910</name>
</gene>
<accession>A0ABQ3SI97</accession>
<organism evidence="1 2">
    <name type="scientific">Streptomyces nojiriensis</name>
    <dbReference type="NCBI Taxonomy" id="66374"/>
    <lineage>
        <taxon>Bacteria</taxon>
        <taxon>Bacillati</taxon>
        <taxon>Actinomycetota</taxon>
        <taxon>Actinomycetes</taxon>
        <taxon>Kitasatosporales</taxon>
        <taxon>Streptomycetaceae</taxon>
        <taxon>Streptomyces</taxon>
    </lineage>
</organism>
<name>A0ABQ3SI97_9ACTN</name>
<reference evidence="2" key="1">
    <citation type="submission" date="2023-07" db="EMBL/GenBank/DDBJ databases">
        <title>Whole genome shotgun sequence of Streptomyces nojiriensis NBRC 13794.</title>
        <authorList>
            <person name="Komaki H."/>
            <person name="Tamura T."/>
        </authorList>
    </citation>
    <scope>NUCLEOTIDE SEQUENCE [LARGE SCALE GENOMIC DNA]</scope>
    <source>
        <strain evidence="2">NBRC 13794</strain>
    </source>
</reference>
<evidence type="ECO:0000313" key="1">
    <source>
        <dbReference type="EMBL" id="GHI67873.1"/>
    </source>
</evidence>
<comment type="caution">
    <text evidence="1">The sequence shown here is derived from an EMBL/GenBank/DDBJ whole genome shotgun (WGS) entry which is preliminary data.</text>
</comment>